<dbReference type="Proteomes" id="UP000626109">
    <property type="component" value="Unassembled WGS sequence"/>
</dbReference>
<evidence type="ECO:0000313" key="3">
    <source>
        <dbReference type="Proteomes" id="UP000626109"/>
    </source>
</evidence>
<dbReference type="EMBL" id="CAJNNW010021056">
    <property type="protein sequence ID" value="CAE8667421.1"/>
    <property type="molecule type" value="Genomic_DNA"/>
</dbReference>
<reference evidence="2" key="1">
    <citation type="submission" date="2021-02" db="EMBL/GenBank/DDBJ databases">
        <authorList>
            <person name="Dougan E. K."/>
            <person name="Rhodes N."/>
            <person name="Thang M."/>
            <person name="Chan C."/>
        </authorList>
    </citation>
    <scope>NUCLEOTIDE SEQUENCE</scope>
</reference>
<proteinExistence type="predicted"/>
<evidence type="ECO:0000313" key="2">
    <source>
        <dbReference type="EMBL" id="CAE8667421.1"/>
    </source>
</evidence>
<comment type="caution">
    <text evidence="2">The sequence shown here is derived from an EMBL/GenBank/DDBJ whole genome shotgun (WGS) entry which is preliminary data.</text>
</comment>
<feature type="compositionally biased region" description="Basic and acidic residues" evidence="1">
    <location>
        <begin position="58"/>
        <end position="82"/>
    </location>
</feature>
<name>A0A813J6L5_POLGL</name>
<feature type="region of interest" description="Disordered" evidence="1">
    <location>
        <begin position="54"/>
        <end position="82"/>
    </location>
</feature>
<sequence>MVFQCAQCRFGGLAVIVKALDTMPATPSSSSYLITGATGPEVHLGTSLCVTTMPLRPADPRLRSPREEPKESAERRSDEEKIGQETDCWRFYTEAKVLDRISER</sequence>
<gene>
    <name evidence="2" type="ORF">PGLA2088_LOCUS16561</name>
</gene>
<organism evidence="2 3">
    <name type="scientific">Polarella glacialis</name>
    <name type="common">Dinoflagellate</name>
    <dbReference type="NCBI Taxonomy" id="89957"/>
    <lineage>
        <taxon>Eukaryota</taxon>
        <taxon>Sar</taxon>
        <taxon>Alveolata</taxon>
        <taxon>Dinophyceae</taxon>
        <taxon>Suessiales</taxon>
        <taxon>Suessiaceae</taxon>
        <taxon>Polarella</taxon>
    </lineage>
</organism>
<dbReference type="AlphaFoldDB" id="A0A813J6L5"/>
<evidence type="ECO:0000256" key="1">
    <source>
        <dbReference type="SAM" id="MobiDB-lite"/>
    </source>
</evidence>
<protein>
    <submittedName>
        <fullName evidence="2">Uncharacterized protein</fullName>
    </submittedName>
</protein>
<accession>A0A813J6L5</accession>